<feature type="compositionally biased region" description="Basic and acidic residues" evidence="1">
    <location>
        <begin position="111"/>
        <end position="125"/>
    </location>
</feature>
<comment type="caution">
    <text evidence="2">The sequence shown here is derived from an EMBL/GenBank/DDBJ whole genome shotgun (WGS) entry which is preliminary data.</text>
</comment>
<dbReference type="Proteomes" id="UP001596514">
    <property type="component" value="Unassembled WGS sequence"/>
</dbReference>
<dbReference type="InterPro" id="IPR009297">
    <property type="entry name" value="DUF952"/>
</dbReference>
<feature type="region of interest" description="Disordered" evidence="1">
    <location>
        <begin position="99"/>
        <end position="125"/>
    </location>
</feature>
<sequence>MTILHLALAADWDAALRAGEYRISTLGRTLDEEGFIHACASHEQLRGVVERFYRDVTTPLVLLSVDPRGLDVRMEVPADSPEAFPHIYGPIPVTAVTSVAPFAPPGPGPHRPHDANQADAPRTEP</sequence>
<dbReference type="RefSeq" id="WP_343981463.1">
    <property type="nucleotide sequence ID" value="NZ_BAAAGK010000222.1"/>
</dbReference>
<evidence type="ECO:0000256" key="1">
    <source>
        <dbReference type="SAM" id="MobiDB-lite"/>
    </source>
</evidence>
<keyword evidence="3" id="KW-1185">Reference proteome</keyword>
<dbReference type="Gene3D" id="3.20.170.20">
    <property type="entry name" value="Protein of unknown function DUF952"/>
    <property type="match status" value="1"/>
</dbReference>
<reference evidence="3" key="1">
    <citation type="journal article" date="2019" name="Int. J. Syst. Evol. Microbiol.">
        <title>The Global Catalogue of Microorganisms (GCM) 10K type strain sequencing project: providing services to taxonomists for standard genome sequencing and annotation.</title>
        <authorList>
            <consortium name="The Broad Institute Genomics Platform"/>
            <consortium name="The Broad Institute Genome Sequencing Center for Infectious Disease"/>
            <person name="Wu L."/>
            <person name="Ma J."/>
        </authorList>
    </citation>
    <scope>NUCLEOTIDE SEQUENCE [LARGE SCALE GENOMIC DNA]</scope>
    <source>
        <strain evidence="3">JCM 10083</strain>
    </source>
</reference>
<dbReference type="Pfam" id="PF06108">
    <property type="entry name" value="DUF952"/>
    <property type="match status" value="1"/>
</dbReference>
<dbReference type="SUPFAM" id="SSF56399">
    <property type="entry name" value="ADP-ribosylation"/>
    <property type="match status" value="1"/>
</dbReference>
<evidence type="ECO:0000313" key="2">
    <source>
        <dbReference type="EMBL" id="MFC7600136.1"/>
    </source>
</evidence>
<evidence type="ECO:0000313" key="3">
    <source>
        <dbReference type="Proteomes" id="UP001596514"/>
    </source>
</evidence>
<proteinExistence type="predicted"/>
<protein>
    <submittedName>
        <fullName evidence="2">DUF952 domain-containing protein</fullName>
    </submittedName>
</protein>
<organism evidence="2 3">
    <name type="scientific">Streptosporangium amethystogenes subsp. fukuiense</name>
    <dbReference type="NCBI Taxonomy" id="698418"/>
    <lineage>
        <taxon>Bacteria</taxon>
        <taxon>Bacillati</taxon>
        <taxon>Actinomycetota</taxon>
        <taxon>Actinomycetes</taxon>
        <taxon>Streptosporangiales</taxon>
        <taxon>Streptosporangiaceae</taxon>
        <taxon>Streptosporangium</taxon>
    </lineage>
</organism>
<accession>A0ABW2SXC5</accession>
<dbReference type="EMBL" id="JBHTEE010000001">
    <property type="protein sequence ID" value="MFC7600136.1"/>
    <property type="molecule type" value="Genomic_DNA"/>
</dbReference>
<gene>
    <name evidence="2" type="ORF">ACFQVD_08450</name>
</gene>
<name>A0ABW2SXC5_9ACTN</name>